<dbReference type="EMBL" id="ACRO01000003">
    <property type="protein sequence ID" value="EGF87521.1"/>
    <property type="molecule type" value="Genomic_DNA"/>
</dbReference>
<accession>A0AA87AR09</accession>
<dbReference type="GO" id="GO:0005978">
    <property type="term" value="P:glycogen biosynthetic process"/>
    <property type="evidence" value="ECO:0007669"/>
    <property type="project" value="UniProtKB-KW"/>
</dbReference>
<name>A0AA87AR09_9BACL</name>
<dbReference type="Pfam" id="PF24894">
    <property type="entry name" value="Hexapep_GlmU"/>
    <property type="match status" value="1"/>
</dbReference>
<dbReference type="InterPro" id="IPR029044">
    <property type="entry name" value="Nucleotide-diphossugar_trans"/>
</dbReference>
<dbReference type="PANTHER" id="PTHR43523:SF6">
    <property type="entry name" value="GLYCOGEN BIOSYNTHESIS PROTEIN GLGD"/>
    <property type="match status" value="1"/>
</dbReference>
<dbReference type="GO" id="GO:0008878">
    <property type="term" value="F:glucose-1-phosphate adenylyltransferase activity"/>
    <property type="evidence" value="ECO:0007669"/>
    <property type="project" value="InterPro"/>
</dbReference>
<protein>
    <submittedName>
        <fullName evidence="5">Glucose-1-phosphate adenylyltransferase</fullName>
    </submittedName>
</protein>
<dbReference type="InterPro" id="IPR056818">
    <property type="entry name" value="GlmU/GlgC-like_hexapep"/>
</dbReference>
<dbReference type="SUPFAM" id="SSF51161">
    <property type="entry name" value="Trimeric LpxA-like enzymes"/>
    <property type="match status" value="1"/>
</dbReference>
<dbReference type="InterPro" id="IPR011004">
    <property type="entry name" value="Trimer_LpxA-like_sf"/>
</dbReference>
<dbReference type="Proteomes" id="UP000004773">
    <property type="component" value="Unassembled WGS sequence"/>
</dbReference>
<gene>
    <name evidence="5" type="ORF">HMPREF0428_00396</name>
</gene>
<dbReference type="SUPFAM" id="SSF53448">
    <property type="entry name" value="Nucleotide-diphospho-sugar transferases"/>
    <property type="match status" value="1"/>
</dbReference>
<dbReference type="InterPro" id="IPR011832">
    <property type="entry name" value="GlgDAde_trans"/>
</dbReference>
<comment type="caution">
    <text evidence="5">The sequence shown here is derived from an EMBL/GenBank/DDBJ whole genome shotgun (WGS) entry which is preliminary data.</text>
</comment>
<dbReference type="InterPro" id="IPR011831">
    <property type="entry name" value="ADP-Glc_PPase"/>
</dbReference>
<dbReference type="Gene3D" id="2.160.10.10">
    <property type="entry name" value="Hexapeptide repeat proteins"/>
    <property type="match status" value="1"/>
</dbReference>
<evidence type="ECO:0000313" key="5">
    <source>
        <dbReference type="EMBL" id="EGF87521.1"/>
    </source>
</evidence>
<dbReference type="CDD" id="cd04651">
    <property type="entry name" value="LbH_G1P_AT_C"/>
    <property type="match status" value="1"/>
</dbReference>
<evidence type="ECO:0000259" key="3">
    <source>
        <dbReference type="Pfam" id="PF00483"/>
    </source>
</evidence>
<dbReference type="AlphaFoldDB" id="A0AA87AR09"/>
<keyword evidence="5" id="KW-0548">Nucleotidyltransferase</keyword>
<evidence type="ECO:0000256" key="1">
    <source>
        <dbReference type="ARBA" id="ARBA00010443"/>
    </source>
</evidence>
<keyword evidence="5" id="KW-0808">Transferase</keyword>
<evidence type="ECO:0000313" key="6">
    <source>
        <dbReference type="Proteomes" id="UP000004773"/>
    </source>
</evidence>
<sequence length="370" mass="42407">MVRAFCILFADNYRNDDLQGLVRNRTLASLAVASRYRMVDFMLSSLVKAEVSNIAVVTNHHYKSLMDHLGWGKDWDLNRKNSGLKFITPMSNHQSNRVAQNKIEALGDAARYADTLLEEYCILADGNIVGNIDFKEMVNYHKSTNADITLAYTYRKPQQRESQIIFDDKNRVYDSLYHYDGYDQVCPTQVKIYIMSKDMFKELVKKGMTYGWQDILLDFITKNFHRLNVYGYEIKNYTRTINSVQEFYNFNRDLLDPNKMNELFLSGTDILTRVQDSVPTTYGDGAIVKNSILGDGCEINGIVENSILFRDVVVEEGAVIKNSIVMSNSVIKKSAYLDYVILDKEATVSERVELKGTENCQVIVEKNKVV</sequence>
<comment type="similarity">
    <text evidence="1">Belongs to the bacterial/plant glucose-1-phosphate adenylyltransferase family.</text>
</comment>
<dbReference type="NCBIfam" id="TIGR02092">
    <property type="entry name" value="glgD"/>
    <property type="match status" value="1"/>
</dbReference>
<dbReference type="InterPro" id="IPR005835">
    <property type="entry name" value="NTP_transferase_dom"/>
</dbReference>
<dbReference type="Pfam" id="PF00483">
    <property type="entry name" value="NTP_transferase"/>
    <property type="match status" value="1"/>
</dbReference>
<feature type="domain" description="Nucleotidyl transferase" evidence="3">
    <location>
        <begin position="28"/>
        <end position="162"/>
    </location>
</feature>
<dbReference type="PANTHER" id="PTHR43523">
    <property type="entry name" value="GLUCOSE-1-PHOSPHATE ADENYLYLTRANSFERASE-RELATED"/>
    <property type="match status" value="1"/>
</dbReference>
<keyword evidence="2" id="KW-0320">Glycogen biosynthesis</keyword>
<reference evidence="5 6" key="1">
    <citation type="submission" date="2011-03" db="EMBL/GenBank/DDBJ databases">
        <title>The Genome Sequence of Gemella haemolysans M341.</title>
        <authorList>
            <consortium name="The Broad Institute Genome Sequencing Platform"/>
            <consortium name="The Broad Institute Genome Sequencing Center for Infectious Disease"/>
            <person name="Earl A."/>
            <person name="Ward D."/>
            <person name="Feldgarden M."/>
            <person name="Gevers D."/>
            <person name="Sibley C.D."/>
            <person name="Field T.R."/>
            <person name="Grinwis M."/>
            <person name="Eshaghurshan C.S."/>
            <person name="Surette M.G."/>
            <person name="Young S.K."/>
            <person name="Zeng Q."/>
            <person name="Gargeya S."/>
            <person name="Fitzgerald M."/>
            <person name="Haas B."/>
            <person name="Abouelleil A."/>
            <person name="Alvarado L."/>
            <person name="Arachchi H.M."/>
            <person name="Berlin A."/>
            <person name="Brown A."/>
            <person name="Chapman S.B."/>
            <person name="Chen Z."/>
            <person name="Dunbar C."/>
            <person name="Freedman E."/>
            <person name="Gearin G."/>
            <person name="Gellesch M."/>
            <person name="Goldberg J."/>
            <person name="Griggs A."/>
            <person name="Gujja S."/>
            <person name="Heilman E.R."/>
            <person name="Heiman D."/>
            <person name="Howarth C."/>
            <person name="Larson L."/>
            <person name="Lui A."/>
            <person name="MacDonald P.J.P."/>
            <person name="Mehta T."/>
            <person name="Montmayeur A."/>
            <person name="Murphy C."/>
            <person name="Neiman D."/>
            <person name="Pearson M."/>
            <person name="Priest M."/>
            <person name="Roberts A."/>
            <person name="Saif S."/>
            <person name="Shea T."/>
            <person name="Shenoy N."/>
            <person name="Sisk P."/>
            <person name="Stolte C."/>
            <person name="Sykes S."/>
            <person name="White J."/>
            <person name="Yandava C."/>
            <person name="Wortman J."/>
            <person name="Nusbaum C."/>
            <person name="Birren B."/>
        </authorList>
    </citation>
    <scope>NUCLEOTIDE SEQUENCE [LARGE SCALE GENOMIC DNA]</scope>
    <source>
        <strain evidence="5 6">M341</strain>
    </source>
</reference>
<evidence type="ECO:0000259" key="4">
    <source>
        <dbReference type="Pfam" id="PF24894"/>
    </source>
</evidence>
<evidence type="ECO:0000256" key="2">
    <source>
        <dbReference type="ARBA" id="ARBA00023056"/>
    </source>
</evidence>
<organism evidence="5 6">
    <name type="scientific">Gemella haemolysans M341</name>
    <dbReference type="NCBI Taxonomy" id="562981"/>
    <lineage>
        <taxon>Bacteria</taxon>
        <taxon>Bacillati</taxon>
        <taxon>Bacillota</taxon>
        <taxon>Bacilli</taxon>
        <taxon>Bacillales</taxon>
        <taxon>Gemellaceae</taxon>
        <taxon>Gemella</taxon>
    </lineage>
</organism>
<dbReference type="RefSeq" id="WP_003146309.1">
    <property type="nucleotide sequence ID" value="NZ_GL883582.1"/>
</dbReference>
<feature type="domain" description="Glucose-1-phosphate adenylyltransferase/Bifunctional protein GlmU-like C-terminal hexapeptide" evidence="4">
    <location>
        <begin position="285"/>
        <end position="353"/>
    </location>
</feature>
<dbReference type="Gene3D" id="3.90.550.10">
    <property type="entry name" value="Spore Coat Polysaccharide Biosynthesis Protein SpsA, Chain A"/>
    <property type="match status" value="1"/>
</dbReference>
<proteinExistence type="inferred from homology"/>